<evidence type="ECO:0000313" key="4">
    <source>
        <dbReference type="Proteomes" id="UP001203423"/>
    </source>
</evidence>
<organism evidence="3 4">
    <name type="scientific">Shewanella surugensis</name>
    <dbReference type="NCBI Taxonomy" id="212020"/>
    <lineage>
        <taxon>Bacteria</taxon>
        <taxon>Pseudomonadati</taxon>
        <taxon>Pseudomonadota</taxon>
        <taxon>Gammaproteobacteria</taxon>
        <taxon>Alteromonadales</taxon>
        <taxon>Shewanellaceae</taxon>
        <taxon>Shewanella</taxon>
    </lineage>
</organism>
<comment type="caution">
    <text evidence="3">The sequence shown here is derived from an EMBL/GenBank/DDBJ whole genome shotgun (WGS) entry which is preliminary data.</text>
</comment>
<dbReference type="Gene3D" id="3.30.1330.60">
    <property type="entry name" value="OmpA-like domain"/>
    <property type="match status" value="1"/>
</dbReference>
<name>A0ABT0LII1_9GAMM</name>
<dbReference type="EMBL" id="JAKIKS010000141">
    <property type="protein sequence ID" value="MCL1127275.1"/>
    <property type="molecule type" value="Genomic_DNA"/>
</dbReference>
<keyword evidence="4" id="KW-1185">Reference proteome</keyword>
<dbReference type="Proteomes" id="UP001203423">
    <property type="component" value="Unassembled WGS sequence"/>
</dbReference>
<accession>A0ABT0LII1</accession>
<sequence>MLTKCDPALTNIVDHGSASVLFEVKYRFSDPYPNITSSASIYSTTSIQSVAPSKVEYILPFDLRYSTYRGEKIALLSQIQKQLVLNQDYQVLIVGHTDSQGAKAYN</sequence>
<protein>
    <recommendedName>
        <fullName evidence="2">OmpA-like domain-containing protein</fullName>
    </recommendedName>
</protein>
<evidence type="ECO:0000259" key="2">
    <source>
        <dbReference type="PROSITE" id="PS51123"/>
    </source>
</evidence>
<proteinExistence type="predicted"/>
<keyword evidence="1" id="KW-0472">Membrane</keyword>
<dbReference type="RefSeq" id="WP_248942668.1">
    <property type="nucleotide sequence ID" value="NZ_JAKIKS010000141.1"/>
</dbReference>
<dbReference type="InterPro" id="IPR006665">
    <property type="entry name" value="OmpA-like"/>
</dbReference>
<dbReference type="SUPFAM" id="SSF103088">
    <property type="entry name" value="OmpA-like"/>
    <property type="match status" value="1"/>
</dbReference>
<evidence type="ECO:0000313" key="3">
    <source>
        <dbReference type="EMBL" id="MCL1127275.1"/>
    </source>
</evidence>
<gene>
    <name evidence="3" type="ORF">L2764_23060</name>
</gene>
<dbReference type="PROSITE" id="PS51123">
    <property type="entry name" value="OMPA_2"/>
    <property type="match status" value="1"/>
</dbReference>
<dbReference type="InterPro" id="IPR036737">
    <property type="entry name" value="OmpA-like_sf"/>
</dbReference>
<evidence type="ECO:0000256" key="1">
    <source>
        <dbReference type="PROSITE-ProRule" id="PRU00473"/>
    </source>
</evidence>
<feature type="domain" description="OmpA-like" evidence="2">
    <location>
        <begin position="48"/>
        <end position="106"/>
    </location>
</feature>
<reference evidence="3 4" key="1">
    <citation type="submission" date="2022-01" db="EMBL/GenBank/DDBJ databases">
        <title>Whole genome-based taxonomy of the Shewanellaceae.</title>
        <authorList>
            <person name="Martin-Rodriguez A.J."/>
        </authorList>
    </citation>
    <scope>NUCLEOTIDE SEQUENCE [LARGE SCALE GENOMIC DNA]</scope>
    <source>
        <strain evidence="3 4">DSM 17177</strain>
    </source>
</reference>